<reference evidence="1 2" key="1">
    <citation type="submission" date="2016-03" db="EMBL/GenBank/DDBJ databases">
        <title>Whole genome sequencing of Grifola frondosa 9006-11.</title>
        <authorList>
            <person name="Min B."/>
            <person name="Park H."/>
            <person name="Kim J.-G."/>
            <person name="Cho H."/>
            <person name="Oh Y.-L."/>
            <person name="Kong W.-S."/>
            <person name="Choi I.-G."/>
        </authorList>
    </citation>
    <scope>NUCLEOTIDE SEQUENCE [LARGE SCALE GENOMIC DNA]</scope>
    <source>
        <strain evidence="1 2">9006-11</strain>
    </source>
</reference>
<sequence>MSQGAVVPHLQWSAKRLLNSTSGVASFFNPILTAFGTTGFSSLIICPTVDSTHHALVSLTDPSVESLRAVPSPSQMSLHINSHPTVFEFLHYQPPPPPPIISLQFFYVFKIVLDR</sequence>
<dbReference type="EMBL" id="LUGG01000018">
    <property type="protein sequence ID" value="OBZ69132.1"/>
    <property type="molecule type" value="Genomic_DNA"/>
</dbReference>
<name>A0A1C7LWT3_GRIFR</name>
<dbReference type="Proteomes" id="UP000092993">
    <property type="component" value="Unassembled WGS sequence"/>
</dbReference>
<gene>
    <name evidence="1" type="ORF">A0H81_10728</name>
</gene>
<proteinExistence type="predicted"/>
<evidence type="ECO:0000313" key="2">
    <source>
        <dbReference type="Proteomes" id="UP000092993"/>
    </source>
</evidence>
<dbReference type="AlphaFoldDB" id="A0A1C7LWT3"/>
<accession>A0A1C7LWT3</accession>
<comment type="caution">
    <text evidence="1">The sequence shown here is derived from an EMBL/GenBank/DDBJ whole genome shotgun (WGS) entry which is preliminary data.</text>
</comment>
<evidence type="ECO:0000313" key="1">
    <source>
        <dbReference type="EMBL" id="OBZ69132.1"/>
    </source>
</evidence>
<protein>
    <submittedName>
        <fullName evidence="1">Uncharacterized protein</fullName>
    </submittedName>
</protein>
<organism evidence="1 2">
    <name type="scientific">Grifola frondosa</name>
    <name type="common">Maitake</name>
    <name type="synonym">Polyporus frondosus</name>
    <dbReference type="NCBI Taxonomy" id="5627"/>
    <lineage>
        <taxon>Eukaryota</taxon>
        <taxon>Fungi</taxon>
        <taxon>Dikarya</taxon>
        <taxon>Basidiomycota</taxon>
        <taxon>Agaricomycotina</taxon>
        <taxon>Agaricomycetes</taxon>
        <taxon>Polyporales</taxon>
        <taxon>Grifolaceae</taxon>
        <taxon>Grifola</taxon>
    </lineage>
</organism>
<keyword evidence="2" id="KW-1185">Reference proteome</keyword>